<dbReference type="AlphaFoldDB" id="A0A517MPM9"/>
<dbReference type="KEGG" id="amob:HG15A2_00800"/>
<dbReference type="InterPro" id="IPR029052">
    <property type="entry name" value="Metallo-depent_PP-like"/>
</dbReference>
<evidence type="ECO:0000259" key="4">
    <source>
        <dbReference type="Pfam" id="PF00149"/>
    </source>
</evidence>
<protein>
    <submittedName>
        <fullName evidence="5">Putative metallophosphoesterase</fullName>
        <ecNumber evidence="5">3.1.-.-</ecNumber>
    </submittedName>
</protein>
<dbReference type="Proteomes" id="UP000319852">
    <property type="component" value="Chromosome"/>
</dbReference>
<dbReference type="PANTHER" id="PTHR31302">
    <property type="entry name" value="TRANSMEMBRANE PROTEIN WITH METALLOPHOSPHOESTERASE DOMAIN-RELATED"/>
    <property type="match status" value="1"/>
</dbReference>
<dbReference type="OrthoDB" id="9780884at2"/>
<dbReference type="InterPro" id="IPR004843">
    <property type="entry name" value="Calcineurin-like_PHP"/>
</dbReference>
<dbReference type="GO" id="GO:0046872">
    <property type="term" value="F:metal ion binding"/>
    <property type="evidence" value="ECO:0007669"/>
    <property type="project" value="UniProtKB-KW"/>
</dbReference>
<dbReference type="GO" id="GO:0009245">
    <property type="term" value="P:lipid A biosynthetic process"/>
    <property type="evidence" value="ECO:0007669"/>
    <property type="project" value="TreeGrafter"/>
</dbReference>
<evidence type="ECO:0000313" key="5">
    <source>
        <dbReference type="EMBL" id="QDS96822.1"/>
    </source>
</evidence>
<dbReference type="InterPro" id="IPR006311">
    <property type="entry name" value="TAT_signal"/>
</dbReference>
<dbReference type="EMBL" id="CP036263">
    <property type="protein sequence ID" value="QDS96822.1"/>
    <property type="molecule type" value="Genomic_DNA"/>
</dbReference>
<evidence type="ECO:0000256" key="1">
    <source>
        <dbReference type="ARBA" id="ARBA00022723"/>
    </source>
</evidence>
<sequence length="333" mass="37501">MAKSLNNSTDSTDSPGKTSTEPPTKCRPSRRKFLKRAAAGLVTAGIGTGLYAWRFEPHWVEVVHETLPIERLPAGLVGKRLVQLSDLHVGDIVDHDYITSAMKSVAALEPDLIVITGDLMTCHYDEQIEQATDVLGSLPKAKLGRFAIFGNHDYGDNWQQHLTTRRAKREIEKLGITVLRNELMETGGLQIVGIDDLWTRRFNPEQAFEQLDRERASLVLCHNPDGIDKPSMQDYRGWILAGHTHGGQCKPPWAKPPILPVQNHRYTAGKIVVDENRQLYINRGLGYTHRVRFNCRPEITVFTLEQAANDSRLVSWHRDSLWPKCSGRLSLAT</sequence>
<dbReference type="GO" id="GO:0016020">
    <property type="term" value="C:membrane"/>
    <property type="evidence" value="ECO:0007669"/>
    <property type="project" value="GOC"/>
</dbReference>
<dbReference type="NCBIfam" id="TIGR01409">
    <property type="entry name" value="TAT_signal_seq"/>
    <property type="match status" value="1"/>
</dbReference>
<evidence type="ECO:0000256" key="3">
    <source>
        <dbReference type="SAM" id="MobiDB-lite"/>
    </source>
</evidence>
<dbReference type="Pfam" id="PF00149">
    <property type="entry name" value="Metallophos"/>
    <property type="match status" value="1"/>
</dbReference>
<dbReference type="EC" id="3.1.-.-" evidence="5"/>
<dbReference type="RefSeq" id="WP_145056736.1">
    <property type="nucleotide sequence ID" value="NZ_CP036263.1"/>
</dbReference>
<name>A0A517MPM9_9BACT</name>
<evidence type="ECO:0000313" key="6">
    <source>
        <dbReference type="Proteomes" id="UP000319852"/>
    </source>
</evidence>
<dbReference type="CDD" id="cd07385">
    <property type="entry name" value="MPP_YkuE_C"/>
    <property type="match status" value="1"/>
</dbReference>
<feature type="region of interest" description="Disordered" evidence="3">
    <location>
        <begin position="1"/>
        <end position="29"/>
    </location>
</feature>
<dbReference type="GO" id="GO:0008758">
    <property type="term" value="F:UDP-2,3-diacylglucosamine hydrolase activity"/>
    <property type="evidence" value="ECO:0007669"/>
    <property type="project" value="TreeGrafter"/>
</dbReference>
<dbReference type="SUPFAM" id="SSF56300">
    <property type="entry name" value="Metallo-dependent phosphatases"/>
    <property type="match status" value="1"/>
</dbReference>
<dbReference type="PANTHER" id="PTHR31302:SF31">
    <property type="entry name" value="PHOSPHODIESTERASE YAEI"/>
    <property type="match status" value="1"/>
</dbReference>
<feature type="compositionally biased region" description="Polar residues" evidence="3">
    <location>
        <begin position="1"/>
        <end position="22"/>
    </location>
</feature>
<dbReference type="PROSITE" id="PS51318">
    <property type="entry name" value="TAT"/>
    <property type="match status" value="1"/>
</dbReference>
<dbReference type="InterPro" id="IPR019546">
    <property type="entry name" value="TAT_signal_bac_arc"/>
</dbReference>
<keyword evidence="6" id="KW-1185">Reference proteome</keyword>
<gene>
    <name evidence="5" type="ORF">HG15A2_00800</name>
</gene>
<dbReference type="InterPro" id="IPR051158">
    <property type="entry name" value="Metallophosphoesterase_sf"/>
</dbReference>
<accession>A0A517MPM9</accession>
<dbReference type="Gene3D" id="3.60.21.10">
    <property type="match status" value="1"/>
</dbReference>
<evidence type="ECO:0000256" key="2">
    <source>
        <dbReference type="ARBA" id="ARBA00022801"/>
    </source>
</evidence>
<keyword evidence="1" id="KW-0479">Metal-binding</keyword>
<keyword evidence="2 5" id="KW-0378">Hydrolase</keyword>
<organism evidence="5 6">
    <name type="scientific">Adhaeretor mobilis</name>
    <dbReference type="NCBI Taxonomy" id="1930276"/>
    <lineage>
        <taxon>Bacteria</taxon>
        <taxon>Pseudomonadati</taxon>
        <taxon>Planctomycetota</taxon>
        <taxon>Planctomycetia</taxon>
        <taxon>Pirellulales</taxon>
        <taxon>Lacipirellulaceae</taxon>
        <taxon>Adhaeretor</taxon>
    </lineage>
</organism>
<proteinExistence type="predicted"/>
<reference evidence="5 6" key="1">
    <citation type="submission" date="2019-02" db="EMBL/GenBank/DDBJ databases">
        <title>Deep-cultivation of Planctomycetes and their phenomic and genomic characterization uncovers novel biology.</title>
        <authorList>
            <person name="Wiegand S."/>
            <person name="Jogler M."/>
            <person name="Boedeker C."/>
            <person name="Pinto D."/>
            <person name="Vollmers J."/>
            <person name="Rivas-Marin E."/>
            <person name="Kohn T."/>
            <person name="Peeters S.H."/>
            <person name="Heuer A."/>
            <person name="Rast P."/>
            <person name="Oberbeckmann S."/>
            <person name="Bunk B."/>
            <person name="Jeske O."/>
            <person name="Meyerdierks A."/>
            <person name="Storesund J.E."/>
            <person name="Kallscheuer N."/>
            <person name="Luecker S."/>
            <person name="Lage O.M."/>
            <person name="Pohl T."/>
            <person name="Merkel B.J."/>
            <person name="Hornburger P."/>
            <person name="Mueller R.-W."/>
            <person name="Bruemmer F."/>
            <person name="Labrenz M."/>
            <person name="Spormann A.M."/>
            <person name="Op den Camp H."/>
            <person name="Overmann J."/>
            <person name="Amann R."/>
            <person name="Jetten M.S.M."/>
            <person name="Mascher T."/>
            <person name="Medema M.H."/>
            <person name="Devos D.P."/>
            <person name="Kaster A.-K."/>
            <person name="Ovreas L."/>
            <person name="Rohde M."/>
            <person name="Galperin M.Y."/>
            <person name="Jogler C."/>
        </authorList>
    </citation>
    <scope>NUCLEOTIDE SEQUENCE [LARGE SCALE GENOMIC DNA]</scope>
    <source>
        <strain evidence="5 6">HG15A2</strain>
    </source>
</reference>
<feature type="domain" description="Calcineurin-like phosphoesterase" evidence="4">
    <location>
        <begin position="80"/>
        <end position="246"/>
    </location>
</feature>